<evidence type="ECO:0000313" key="3">
    <source>
        <dbReference type="EMBL" id="KAF2203290.1"/>
    </source>
</evidence>
<feature type="compositionally biased region" description="Polar residues" evidence="1">
    <location>
        <begin position="333"/>
        <end position="354"/>
    </location>
</feature>
<gene>
    <name evidence="3" type="ORF">GQ43DRAFT_429991</name>
</gene>
<keyword evidence="4" id="KW-1185">Reference proteome</keyword>
<keyword evidence="2" id="KW-0812">Transmembrane</keyword>
<dbReference type="EMBL" id="ML993907">
    <property type="protein sequence ID" value="KAF2203290.1"/>
    <property type="molecule type" value="Genomic_DNA"/>
</dbReference>
<feature type="transmembrane region" description="Helical" evidence="2">
    <location>
        <begin position="694"/>
        <end position="713"/>
    </location>
</feature>
<feature type="compositionally biased region" description="Basic and acidic residues" evidence="1">
    <location>
        <begin position="355"/>
        <end position="368"/>
    </location>
</feature>
<feature type="transmembrane region" description="Helical" evidence="2">
    <location>
        <begin position="629"/>
        <end position="648"/>
    </location>
</feature>
<dbReference type="Proteomes" id="UP000799536">
    <property type="component" value="Unassembled WGS sequence"/>
</dbReference>
<feature type="compositionally biased region" description="Polar residues" evidence="1">
    <location>
        <begin position="369"/>
        <end position="383"/>
    </location>
</feature>
<feature type="compositionally biased region" description="Basic and acidic residues" evidence="1">
    <location>
        <begin position="254"/>
        <end position="268"/>
    </location>
</feature>
<dbReference type="AlphaFoldDB" id="A0A9P4JQG8"/>
<proteinExistence type="predicted"/>
<evidence type="ECO:0000256" key="2">
    <source>
        <dbReference type="SAM" id="Phobius"/>
    </source>
</evidence>
<accession>A0A9P4JQG8</accession>
<evidence type="ECO:0000313" key="4">
    <source>
        <dbReference type="Proteomes" id="UP000799536"/>
    </source>
</evidence>
<feature type="compositionally biased region" description="Low complexity" evidence="1">
    <location>
        <begin position="413"/>
        <end position="424"/>
    </location>
</feature>
<keyword evidence="2" id="KW-1133">Transmembrane helix</keyword>
<keyword evidence="2" id="KW-0472">Membrane</keyword>
<feature type="compositionally biased region" description="Polar residues" evidence="1">
    <location>
        <begin position="114"/>
        <end position="124"/>
    </location>
</feature>
<feature type="region of interest" description="Disordered" evidence="1">
    <location>
        <begin position="507"/>
        <end position="574"/>
    </location>
</feature>
<feature type="compositionally biased region" description="Low complexity" evidence="1">
    <location>
        <begin position="153"/>
        <end position="163"/>
    </location>
</feature>
<feature type="region of interest" description="Disordered" evidence="1">
    <location>
        <begin position="1"/>
        <end position="213"/>
    </location>
</feature>
<protein>
    <recommendedName>
        <fullName evidence="5">Serine-rich protein</fullName>
    </recommendedName>
</protein>
<feature type="compositionally biased region" description="Polar residues" evidence="1">
    <location>
        <begin position="525"/>
        <end position="536"/>
    </location>
</feature>
<feature type="compositionally biased region" description="Polar residues" evidence="1">
    <location>
        <begin position="464"/>
        <end position="484"/>
    </location>
</feature>
<dbReference type="OrthoDB" id="4153178at2759"/>
<evidence type="ECO:0008006" key="5">
    <source>
        <dbReference type="Google" id="ProtNLM"/>
    </source>
</evidence>
<reference evidence="3" key="1">
    <citation type="journal article" date="2020" name="Stud. Mycol.">
        <title>101 Dothideomycetes genomes: a test case for predicting lifestyles and emergence of pathogens.</title>
        <authorList>
            <person name="Haridas S."/>
            <person name="Albert R."/>
            <person name="Binder M."/>
            <person name="Bloem J."/>
            <person name="Labutti K."/>
            <person name="Salamov A."/>
            <person name="Andreopoulos B."/>
            <person name="Baker S."/>
            <person name="Barry K."/>
            <person name="Bills G."/>
            <person name="Bluhm B."/>
            <person name="Cannon C."/>
            <person name="Castanera R."/>
            <person name="Culley D."/>
            <person name="Daum C."/>
            <person name="Ezra D."/>
            <person name="Gonzalez J."/>
            <person name="Henrissat B."/>
            <person name="Kuo A."/>
            <person name="Liang C."/>
            <person name="Lipzen A."/>
            <person name="Lutzoni F."/>
            <person name="Magnuson J."/>
            <person name="Mondo S."/>
            <person name="Nolan M."/>
            <person name="Ohm R."/>
            <person name="Pangilinan J."/>
            <person name="Park H.-J."/>
            <person name="Ramirez L."/>
            <person name="Alfaro M."/>
            <person name="Sun H."/>
            <person name="Tritt A."/>
            <person name="Yoshinaga Y."/>
            <person name="Zwiers L.-H."/>
            <person name="Turgeon B."/>
            <person name="Goodwin S."/>
            <person name="Spatafora J."/>
            <person name="Crous P."/>
            <person name="Grigoriev I."/>
        </authorList>
    </citation>
    <scope>NUCLEOTIDE SEQUENCE</scope>
    <source>
        <strain evidence="3">ATCC 74209</strain>
    </source>
</reference>
<organism evidence="3 4">
    <name type="scientific">Delitschia confertaspora ATCC 74209</name>
    <dbReference type="NCBI Taxonomy" id="1513339"/>
    <lineage>
        <taxon>Eukaryota</taxon>
        <taxon>Fungi</taxon>
        <taxon>Dikarya</taxon>
        <taxon>Ascomycota</taxon>
        <taxon>Pezizomycotina</taxon>
        <taxon>Dothideomycetes</taxon>
        <taxon>Pleosporomycetidae</taxon>
        <taxon>Pleosporales</taxon>
        <taxon>Delitschiaceae</taxon>
        <taxon>Delitschia</taxon>
    </lineage>
</organism>
<name>A0A9P4JQG8_9PLEO</name>
<feature type="region of interest" description="Disordered" evidence="1">
    <location>
        <begin position="333"/>
        <end position="484"/>
    </location>
</feature>
<feature type="compositionally biased region" description="Polar residues" evidence="1">
    <location>
        <begin position="50"/>
        <end position="63"/>
    </location>
</feature>
<sequence>MPFNNPDPLPTTKRSASSASSSPFQYLPTLSPSASRRTSPARRPLHERSNSQSNRGTRHSGSTIRLVEDPGTEVYSKRPFPDQPSQLLPPRNAPGYAFESRGSHVSDATRVANAASSIESSQTLVPKPLQPKRAVRHSASTSNSDADTLVAASPFSSSFSRFSQGTTPPLSPAPYYQEKERELEIVEEQPSQTSHLTIRAVPPSSCSNESDLQDHALTPRASAASLTSTESSDSLDNLIVHERDTSVAPQPVARNHERSPSSESEKKKQASSTHPSSNPAPEGLASKTSAESLPCSDISYESSANIQIHYPVVRQPSASILWAESHVLPKNPSRMNNRASHVHQWSSQLSTIASESERGSRSIDRRSQSVDQSLDHASSSNEENSGRTHIPRRRRTITSATSSENIASETTESSVSVPLPLFSPITRPSDTGDSDEHHDTISPLQSPPMRQKRSGFLRRHDSNRSSTSQPESTTSRPGSSQSDLSTFIANTIPAWARVYYRRGERTSLHVPDTSTEASESVRIPTANSNPTNSPSEGSFPMSIYRPRNRPHQRQESDPTPHTNSMAISEAPPAEQEVYVIGPPRRHLTEPFTPRLRQDRRSTARLSAWKAPSIDETLGTLFFNRQNRQLLLFCLGFLCPFSWMIASFLPLPQDPSLAQETPSQLDLERQYDEAIGPVDDRSYLKAKWWRNVNRIMSVVGTILLAVIIALAVVASRMAS</sequence>
<evidence type="ECO:0000256" key="1">
    <source>
        <dbReference type="SAM" id="MobiDB-lite"/>
    </source>
</evidence>
<feature type="region of interest" description="Disordered" evidence="1">
    <location>
        <begin position="242"/>
        <end position="290"/>
    </location>
</feature>
<feature type="compositionally biased region" description="Low complexity" evidence="1">
    <location>
        <begin position="15"/>
        <end position="38"/>
    </location>
</feature>
<comment type="caution">
    <text evidence="3">The sequence shown here is derived from an EMBL/GenBank/DDBJ whole genome shotgun (WGS) entry which is preliminary data.</text>
</comment>